<protein>
    <recommendedName>
        <fullName evidence="2">Reverse transcriptase domain-containing protein</fullName>
    </recommendedName>
</protein>
<evidence type="ECO:0008006" key="2">
    <source>
        <dbReference type="Google" id="ProtNLM"/>
    </source>
</evidence>
<dbReference type="AlphaFoldDB" id="A0A6N2AFW8"/>
<dbReference type="EMBL" id="RXGB01052003">
    <property type="protein sequence ID" value="TMW80528.1"/>
    <property type="molecule type" value="Genomic_DNA"/>
</dbReference>
<dbReference type="InterPro" id="IPR032567">
    <property type="entry name" value="RTL1-rel"/>
</dbReference>
<comment type="caution">
    <text evidence="1">The sequence shown here is derived from an EMBL/GenBank/DDBJ whole genome shotgun (WGS) entry which is preliminary data.</text>
</comment>
<dbReference type="SUPFAM" id="SSF56672">
    <property type="entry name" value="DNA/RNA polymerases"/>
    <property type="match status" value="1"/>
</dbReference>
<name>A0A6N2AFW8_SOLCI</name>
<reference evidence="1" key="1">
    <citation type="submission" date="2019-05" db="EMBL/GenBank/DDBJ databases">
        <title>The de novo reference genome and transcriptome assemblies of the wild tomato species Solanum chilense.</title>
        <authorList>
            <person name="Stam R."/>
            <person name="Nosenko T."/>
            <person name="Hoerger A.C."/>
            <person name="Stephan W."/>
            <person name="Seidel M.A."/>
            <person name="Kuhn J.M.M."/>
            <person name="Haberer G."/>
            <person name="Tellier A."/>
        </authorList>
    </citation>
    <scope>NUCLEOTIDE SEQUENCE</scope>
    <source>
        <tissue evidence="1">Mature leaves</tissue>
    </source>
</reference>
<evidence type="ECO:0000313" key="1">
    <source>
        <dbReference type="EMBL" id="TMW80528.1"/>
    </source>
</evidence>
<organism evidence="1">
    <name type="scientific">Solanum chilense</name>
    <name type="common">Tomato</name>
    <name type="synonym">Lycopersicon chilense</name>
    <dbReference type="NCBI Taxonomy" id="4083"/>
    <lineage>
        <taxon>Eukaryota</taxon>
        <taxon>Viridiplantae</taxon>
        <taxon>Streptophyta</taxon>
        <taxon>Embryophyta</taxon>
        <taxon>Tracheophyta</taxon>
        <taxon>Spermatophyta</taxon>
        <taxon>Magnoliopsida</taxon>
        <taxon>eudicotyledons</taxon>
        <taxon>Gunneridae</taxon>
        <taxon>Pentapetalae</taxon>
        <taxon>asterids</taxon>
        <taxon>lamiids</taxon>
        <taxon>Solanales</taxon>
        <taxon>Solanaceae</taxon>
        <taxon>Solanoideae</taxon>
        <taxon>Solaneae</taxon>
        <taxon>Solanum</taxon>
        <taxon>Solanum subgen. Lycopersicon</taxon>
    </lineage>
</organism>
<accession>A0A6N2AFW8</accession>
<sequence>MIAKGCVFNLVRVKYIEYETASIGSAPEVRELPKVFPNDFLEFIPERENDFGINLLQVTNPITIPPYRMAPDELKELKLQLKDLLDKGFIKLSISPWGCSVFFVKKKDWSLRMCIDYRQLNKVTIKNKYRLSCIDDLFHQL</sequence>
<dbReference type="InterPro" id="IPR043502">
    <property type="entry name" value="DNA/RNA_pol_sf"/>
</dbReference>
<proteinExistence type="predicted"/>
<dbReference type="Gene3D" id="3.10.10.10">
    <property type="entry name" value="HIV Type 1 Reverse Transcriptase, subunit A, domain 1"/>
    <property type="match status" value="1"/>
</dbReference>
<dbReference type="PANTHER" id="PTHR15503:SF45">
    <property type="entry name" value="RNA-DIRECTED DNA POLYMERASE HOMOLOG"/>
    <property type="match status" value="1"/>
</dbReference>
<dbReference type="PANTHER" id="PTHR15503">
    <property type="entry name" value="LDOC1 RELATED"/>
    <property type="match status" value="1"/>
</dbReference>
<gene>
    <name evidence="1" type="ORF">EJD97_018756</name>
</gene>